<dbReference type="AlphaFoldDB" id="A0A7K3QQN2"/>
<dbReference type="PANTHER" id="PTHR45527:SF10">
    <property type="entry name" value="PYOCHELIN SYNTHASE PCHF"/>
    <property type="match status" value="1"/>
</dbReference>
<dbReference type="InterPro" id="IPR020845">
    <property type="entry name" value="AMP-binding_CS"/>
</dbReference>
<feature type="domain" description="AMP-dependent synthetase/ligase" evidence="2">
    <location>
        <begin position="138"/>
        <end position="357"/>
    </location>
</feature>
<organism evidence="3 4">
    <name type="scientific">Streptomyces bauhiniae</name>
    <dbReference type="NCBI Taxonomy" id="2340725"/>
    <lineage>
        <taxon>Bacteria</taxon>
        <taxon>Bacillati</taxon>
        <taxon>Actinomycetota</taxon>
        <taxon>Actinomycetes</taxon>
        <taxon>Kitasatosporales</taxon>
        <taxon>Streptomycetaceae</taxon>
        <taxon>Streptomyces</taxon>
    </lineage>
</organism>
<dbReference type="GO" id="GO:0044550">
    <property type="term" value="P:secondary metabolite biosynthetic process"/>
    <property type="evidence" value="ECO:0007669"/>
    <property type="project" value="TreeGrafter"/>
</dbReference>
<evidence type="ECO:0000313" key="4">
    <source>
        <dbReference type="Proteomes" id="UP000470520"/>
    </source>
</evidence>
<keyword evidence="1" id="KW-0436">Ligase</keyword>
<dbReference type="InterPro" id="IPR020459">
    <property type="entry name" value="AMP-binding"/>
</dbReference>
<accession>A0A7K3QQN2</accession>
<gene>
    <name evidence="3" type="ORF">G3I21_10845</name>
</gene>
<dbReference type="SUPFAM" id="SSF56801">
    <property type="entry name" value="Acetyl-CoA synthetase-like"/>
    <property type="match status" value="1"/>
</dbReference>
<dbReference type="Proteomes" id="UP000470520">
    <property type="component" value="Unassembled WGS sequence"/>
</dbReference>
<dbReference type="SUPFAM" id="SSF52777">
    <property type="entry name" value="CoA-dependent acyltransferases"/>
    <property type="match status" value="1"/>
</dbReference>
<evidence type="ECO:0000256" key="1">
    <source>
        <dbReference type="ARBA" id="ARBA00022598"/>
    </source>
</evidence>
<name>A0A7K3QQN2_9ACTN</name>
<dbReference type="Pfam" id="PF00501">
    <property type="entry name" value="AMP-binding"/>
    <property type="match status" value="1"/>
</dbReference>
<evidence type="ECO:0000259" key="2">
    <source>
        <dbReference type="Pfam" id="PF00501"/>
    </source>
</evidence>
<dbReference type="EMBL" id="JAAGMR010000133">
    <property type="protein sequence ID" value="NEB92208.1"/>
    <property type="molecule type" value="Genomic_DNA"/>
</dbReference>
<dbReference type="PROSITE" id="PS00455">
    <property type="entry name" value="AMP_BINDING"/>
    <property type="match status" value="1"/>
</dbReference>
<comment type="caution">
    <text evidence="3">The sequence shown here is derived from an EMBL/GenBank/DDBJ whole genome shotgun (WGS) entry which is preliminary data.</text>
</comment>
<sequence>MGSGDPLGPADRVGGRCLKEDSAAATGLAQHLTSLGTGGREVSSSIRTPQVWLDHQVVEDAGALMVNWDVIEEIFPDGMVDAMFAAYVEVLRGLCHDEQAWQRSAPVLVSDADLAERREVNATAAPLPTGLLHEPFLRRAALAPERTAVIAADRTLTYGELDAHTDRLSNWLRGRGAGPGSLVGIVMEKGWEQVAATIGVLKSGAAYVPIDAAVPPERLRLLTEKAGITLVLTQSGVARRVEWPERTARLDVDGPEAEALDARPLGPSGARPGDVAYVIFTSGSTGTPKGVMIEHTGALNTVLDVNERFGVTEEDRVLALSSLNFDLSVYDVFGILAAGGAVVLPEPEAHREPGRWASSCPSRDGP</sequence>
<dbReference type="FunFam" id="3.40.50.980:FF:000001">
    <property type="entry name" value="Non-ribosomal peptide synthetase"/>
    <property type="match status" value="1"/>
</dbReference>
<dbReference type="GO" id="GO:0031177">
    <property type="term" value="F:phosphopantetheine binding"/>
    <property type="evidence" value="ECO:0007669"/>
    <property type="project" value="TreeGrafter"/>
</dbReference>
<dbReference type="RefSeq" id="WP_164188026.1">
    <property type="nucleotide sequence ID" value="NZ_JAAGMR010000133.1"/>
</dbReference>
<dbReference type="PRINTS" id="PR00154">
    <property type="entry name" value="AMPBINDING"/>
</dbReference>
<reference evidence="3 4" key="1">
    <citation type="submission" date="2020-01" db="EMBL/GenBank/DDBJ databases">
        <title>Insect and environment-associated Actinomycetes.</title>
        <authorList>
            <person name="Currrie C."/>
            <person name="Chevrette M."/>
            <person name="Carlson C."/>
            <person name="Stubbendieck R."/>
            <person name="Wendt-Pienkowski E."/>
        </authorList>
    </citation>
    <scope>NUCLEOTIDE SEQUENCE [LARGE SCALE GENOMIC DNA]</scope>
    <source>
        <strain evidence="3 4">SID7754</strain>
    </source>
</reference>
<proteinExistence type="predicted"/>
<dbReference type="GO" id="GO:0005737">
    <property type="term" value="C:cytoplasm"/>
    <property type="evidence" value="ECO:0007669"/>
    <property type="project" value="TreeGrafter"/>
</dbReference>
<dbReference type="GO" id="GO:0043041">
    <property type="term" value="P:amino acid activation for nonribosomal peptide biosynthetic process"/>
    <property type="evidence" value="ECO:0007669"/>
    <property type="project" value="TreeGrafter"/>
</dbReference>
<dbReference type="Gene3D" id="3.40.50.980">
    <property type="match status" value="2"/>
</dbReference>
<dbReference type="GO" id="GO:0016874">
    <property type="term" value="F:ligase activity"/>
    <property type="evidence" value="ECO:0007669"/>
    <property type="project" value="UniProtKB-KW"/>
</dbReference>
<evidence type="ECO:0000313" key="3">
    <source>
        <dbReference type="EMBL" id="NEB92208.1"/>
    </source>
</evidence>
<protein>
    <submittedName>
        <fullName evidence="3">AMP-binding protein</fullName>
    </submittedName>
</protein>
<dbReference type="InterPro" id="IPR000873">
    <property type="entry name" value="AMP-dep_synth/lig_dom"/>
</dbReference>
<dbReference type="PANTHER" id="PTHR45527">
    <property type="entry name" value="NONRIBOSOMAL PEPTIDE SYNTHETASE"/>
    <property type="match status" value="1"/>
</dbReference>
<dbReference type="Gene3D" id="3.30.559.30">
    <property type="entry name" value="Nonribosomal peptide synthetase, condensation domain"/>
    <property type="match status" value="1"/>
</dbReference>